<comment type="caution">
    <text evidence="3">The sequence shown here is derived from an EMBL/GenBank/DDBJ whole genome shotgun (WGS) entry which is preliminary data.</text>
</comment>
<reference evidence="4" key="1">
    <citation type="journal article" date="2019" name="Int. J. Syst. Evol. Microbiol.">
        <title>The Global Catalogue of Microorganisms (GCM) 10K type strain sequencing project: providing services to taxonomists for standard genome sequencing and annotation.</title>
        <authorList>
            <consortium name="The Broad Institute Genomics Platform"/>
            <consortium name="The Broad Institute Genome Sequencing Center for Infectious Disease"/>
            <person name="Wu L."/>
            <person name="Ma J."/>
        </authorList>
    </citation>
    <scope>NUCLEOTIDE SEQUENCE [LARGE SCALE GENOMIC DNA]</scope>
    <source>
        <strain evidence="4">NBRC 103632</strain>
    </source>
</reference>
<dbReference type="PANTHER" id="PTHR12526:SF630">
    <property type="entry name" value="GLYCOSYLTRANSFERASE"/>
    <property type="match status" value="1"/>
</dbReference>
<dbReference type="Pfam" id="PF00534">
    <property type="entry name" value="Glycos_transf_1"/>
    <property type="match status" value="1"/>
</dbReference>
<accession>A0ABV9ETM8</accession>
<dbReference type="SUPFAM" id="SSF53756">
    <property type="entry name" value="UDP-Glycosyltransferase/glycogen phosphorylase"/>
    <property type="match status" value="1"/>
</dbReference>
<gene>
    <name evidence="3" type="ORF">ACFO3E_00915</name>
</gene>
<feature type="domain" description="Glycosyltransferase subfamily 4-like N-terminal" evidence="2">
    <location>
        <begin position="26"/>
        <end position="183"/>
    </location>
</feature>
<name>A0ABV9ETM8_9SPHN</name>
<evidence type="ECO:0000259" key="2">
    <source>
        <dbReference type="Pfam" id="PF13579"/>
    </source>
</evidence>
<dbReference type="InterPro" id="IPR001296">
    <property type="entry name" value="Glyco_trans_1"/>
</dbReference>
<dbReference type="Pfam" id="PF13579">
    <property type="entry name" value="Glyco_trans_4_4"/>
    <property type="match status" value="1"/>
</dbReference>
<evidence type="ECO:0000313" key="3">
    <source>
        <dbReference type="EMBL" id="MFC4592758.1"/>
    </source>
</evidence>
<dbReference type="PANTHER" id="PTHR12526">
    <property type="entry name" value="GLYCOSYLTRANSFERASE"/>
    <property type="match status" value="1"/>
</dbReference>
<proteinExistence type="predicted"/>
<feature type="domain" description="Glycosyl transferase family 1" evidence="1">
    <location>
        <begin position="199"/>
        <end position="351"/>
    </location>
</feature>
<keyword evidence="3" id="KW-0808">Transferase</keyword>
<dbReference type="RefSeq" id="WP_380801794.1">
    <property type="nucleotide sequence ID" value="NZ_JBHSFZ010000001.1"/>
</dbReference>
<sequence>MKTFVRTSAPSGKPHVAFVLAGLRAGGSEHIVSLLCNHFSRLGWTVSLFAFEEPGTDPYYPHDPAVRVSQIGFPPGRLPLLQSASAMFQRVAALRNALGAAKPDLVVSFLTRINVISVLAAGPLDIPVIVSERNNPALQRPGVVWSALRRYAYARAYGLVTMTQGAMNQFPPSMRRRQWVIPNPTYAPIELDPHRTPGHTIVAVGRLVQQKGFDLLLKSFARVADHIPQWSLVIWGEGPERATLEAQRDALGLRDRVAMPGVTQEHGGWLRGADIFVLSSRFEGWGIVIGEAMAAGVPTISFNCQWGPGEMIVDNVSGILVPDGDVAAMGEAIAALCKDPERRAQLSQAARIASMRFRIDSILGQWEDAITDALAPAQPQAVPLKAAAA</sequence>
<dbReference type="InterPro" id="IPR028098">
    <property type="entry name" value="Glyco_trans_4-like_N"/>
</dbReference>
<keyword evidence="3" id="KW-0328">Glycosyltransferase</keyword>
<dbReference type="EC" id="2.4.-.-" evidence="3"/>
<dbReference type="CDD" id="cd03820">
    <property type="entry name" value="GT4_AmsD-like"/>
    <property type="match status" value="1"/>
</dbReference>
<dbReference type="GO" id="GO:0016757">
    <property type="term" value="F:glycosyltransferase activity"/>
    <property type="evidence" value="ECO:0007669"/>
    <property type="project" value="UniProtKB-KW"/>
</dbReference>
<dbReference type="Gene3D" id="3.40.50.2000">
    <property type="entry name" value="Glycogen Phosphorylase B"/>
    <property type="match status" value="2"/>
</dbReference>
<dbReference type="EMBL" id="JBHSFZ010000001">
    <property type="protein sequence ID" value="MFC4592758.1"/>
    <property type="molecule type" value="Genomic_DNA"/>
</dbReference>
<organism evidence="3 4">
    <name type="scientific">Sphingobium tyrosinilyticum</name>
    <dbReference type="NCBI Taxonomy" id="2715436"/>
    <lineage>
        <taxon>Bacteria</taxon>
        <taxon>Pseudomonadati</taxon>
        <taxon>Pseudomonadota</taxon>
        <taxon>Alphaproteobacteria</taxon>
        <taxon>Sphingomonadales</taxon>
        <taxon>Sphingomonadaceae</taxon>
        <taxon>Sphingobium</taxon>
    </lineage>
</organism>
<keyword evidence="4" id="KW-1185">Reference proteome</keyword>
<dbReference type="Proteomes" id="UP001595957">
    <property type="component" value="Unassembled WGS sequence"/>
</dbReference>
<evidence type="ECO:0000313" key="4">
    <source>
        <dbReference type="Proteomes" id="UP001595957"/>
    </source>
</evidence>
<evidence type="ECO:0000259" key="1">
    <source>
        <dbReference type="Pfam" id="PF00534"/>
    </source>
</evidence>
<protein>
    <submittedName>
        <fullName evidence="3">Glycosyltransferase family 4 protein</fullName>
        <ecNumber evidence="3">2.4.-.-</ecNumber>
    </submittedName>
</protein>